<dbReference type="InterPro" id="IPR019673">
    <property type="entry name" value="Spore_germination_GerPC"/>
</dbReference>
<proteinExistence type="predicted"/>
<accession>A0ABW3HMG6</accession>
<sequence length="230" mass="26060">MKEQSELSPWQAWSLSVQQRLKEQQEQINHLQLELTRLSGLMKELEGKPTYHIDSINYKFDQLKVEKLEGTLNIGMSAPGEGGAPGDIEQMAVSHTGQFPMAPSSITGTGSDDSAFQRIVSRMNDYLNREGYETLVRLEQEHGVTLDQHHRRIVIEDVRKQMPARIRYYLQQHGNVTANGAGGDNEVQEYPDLILDRVFLKMRRDADTALQAYMRQLTSIQDNEQSGGAS</sequence>
<protein>
    <submittedName>
        <fullName evidence="2">Spore germination protein GerPC</fullName>
    </submittedName>
</protein>
<name>A0ABW3HMG6_9BACL</name>
<gene>
    <name evidence="2" type="primary">gerPC</name>
    <name evidence="2" type="ORF">ACFQ2I_04640</name>
</gene>
<dbReference type="RefSeq" id="WP_377562485.1">
    <property type="nucleotide sequence ID" value="NZ_JBHTJZ010000005.1"/>
</dbReference>
<evidence type="ECO:0000256" key="1">
    <source>
        <dbReference type="SAM" id="Coils"/>
    </source>
</evidence>
<keyword evidence="1" id="KW-0175">Coiled coil</keyword>
<dbReference type="EMBL" id="JBHTJZ010000005">
    <property type="protein sequence ID" value="MFD0958670.1"/>
    <property type="molecule type" value="Genomic_DNA"/>
</dbReference>
<evidence type="ECO:0000313" key="3">
    <source>
        <dbReference type="Proteomes" id="UP001596989"/>
    </source>
</evidence>
<comment type="caution">
    <text evidence="2">The sequence shown here is derived from an EMBL/GenBank/DDBJ whole genome shotgun (WGS) entry which is preliminary data.</text>
</comment>
<dbReference type="Pfam" id="PF10737">
    <property type="entry name" value="GerPC"/>
    <property type="match status" value="1"/>
</dbReference>
<evidence type="ECO:0000313" key="2">
    <source>
        <dbReference type="EMBL" id="MFD0958670.1"/>
    </source>
</evidence>
<keyword evidence="3" id="KW-1185">Reference proteome</keyword>
<organism evidence="2 3">
    <name type="scientific">Paenibacillus chungangensis</name>
    <dbReference type="NCBI Taxonomy" id="696535"/>
    <lineage>
        <taxon>Bacteria</taxon>
        <taxon>Bacillati</taxon>
        <taxon>Bacillota</taxon>
        <taxon>Bacilli</taxon>
        <taxon>Bacillales</taxon>
        <taxon>Paenibacillaceae</taxon>
        <taxon>Paenibacillus</taxon>
    </lineage>
</organism>
<reference evidence="3" key="1">
    <citation type="journal article" date="2019" name="Int. J. Syst. Evol. Microbiol.">
        <title>The Global Catalogue of Microorganisms (GCM) 10K type strain sequencing project: providing services to taxonomists for standard genome sequencing and annotation.</title>
        <authorList>
            <consortium name="The Broad Institute Genomics Platform"/>
            <consortium name="The Broad Institute Genome Sequencing Center for Infectious Disease"/>
            <person name="Wu L."/>
            <person name="Ma J."/>
        </authorList>
    </citation>
    <scope>NUCLEOTIDE SEQUENCE [LARGE SCALE GENOMIC DNA]</scope>
    <source>
        <strain evidence="3">CCUG 59129</strain>
    </source>
</reference>
<feature type="coiled-coil region" evidence="1">
    <location>
        <begin position="14"/>
        <end position="48"/>
    </location>
</feature>
<dbReference type="Proteomes" id="UP001596989">
    <property type="component" value="Unassembled WGS sequence"/>
</dbReference>